<dbReference type="RefSeq" id="XP_033600563.1">
    <property type="nucleotide sequence ID" value="XM_033745509.1"/>
</dbReference>
<dbReference type="InterPro" id="IPR026992">
    <property type="entry name" value="DIOX_N"/>
</dbReference>
<dbReference type="Gene3D" id="2.60.120.330">
    <property type="entry name" value="B-lactam Antibiotic, Isopenicillin N Synthase, Chain"/>
    <property type="match status" value="1"/>
</dbReference>
<dbReference type="Proteomes" id="UP000799437">
    <property type="component" value="Unassembled WGS sequence"/>
</dbReference>
<proteinExistence type="inferred from homology"/>
<accession>A0A6A6W5G0</accession>
<dbReference type="InterPro" id="IPR027443">
    <property type="entry name" value="IPNS-like_sf"/>
</dbReference>
<dbReference type="GeneID" id="54486563"/>
<dbReference type="InterPro" id="IPR044861">
    <property type="entry name" value="IPNS-like_FE2OG_OXY"/>
</dbReference>
<sequence>MCDQVAKTPKHHVVDYRTIAKDAPPEVRKEALKAVDDALRSHGFFYLSHHSVPPPLLAAAFDWMKKFFALPHEVKSLARRSKDPFDPRGYTIVGDAVLDQEHQPHTLGELAEARAKAPVEQRETLELGCPHATNQSPNKLLPEEIFPGFAGWLDEWWDTTMRLQLSLMECFDEILLGENASSGEGLVSQQDLDQSYSNMSLIHYHNMAISDIKNGTASRCNAHTDSSQLTLLFQDDVGGLEVLDQSTPNGQAKFVPVPPVPGMMIVQLGDMLEKQSNGRWRSALHRVTAPSSKRDSVHATTPSAGTEGTLQDRYSVAVFVYPQFDTVIKPLPGCSDKGPWNSFDWGSVQTAGEWWRKRIELEFGKYASS</sequence>
<name>A0A6A6W5G0_9PEZI</name>
<keyword evidence="2" id="KW-0408">Iron</keyword>
<dbReference type="SUPFAM" id="SSF51197">
    <property type="entry name" value="Clavaminate synthase-like"/>
    <property type="match status" value="1"/>
</dbReference>
<dbReference type="PANTHER" id="PTHR47990">
    <property type="entry name" value="2-OXOGLUTARATE (2OG) AND FE(II)-DEPENDENT OXYGENASE SUPERFAMILY PROTEIN-RELATED"/>
    <property type="match status" value="1"/>
</dbReference>
<evidence type="ECO:0000313" key="4">
    <source>
        <dbReference type="EMBL" id="KAF2758112.1"/>
    </source>
</evidence>
<dbReference type="OrthoDB" id="288590at2759"/>
<gene>
    <name evidence="4" type="ORF">EJ05DRAFT_486169</name>
</gene>
<evidence type="ECO:0000259" key="3">
    <source>
        <dbReference type="PROSITE" id="PS51471"/>
    </source>
</evidence>
<dbReference type="Pfam" id="PF03171">
    <property type="entry name" value="2OG-FeII_Oxy"/>
    <property type="match status" value="1"/>
</dbReference>
<feature type="domain" description="Fe2OG dioxygenase" evidence="3">
    <location>
        <begin position="195"/>
        <end position="322"/>
    </location>
</feature>
<keyword evidence="2" id="KW-0479">Metal-binding</keyword>
<evidence type="ECO:0000256" key="2">
    <source>
        <dbReference type="RuleBase" id="RU003682"/>
    </source>
</evidence>
<evidence type="ECO:0000313" key="5">
    <source>
        <dbReference type="Proteomes" id="UP000799437"/>
    </source>
</evidence>
<dbReference type="PRINTS" id="PR00682">
    <property type="entry name" value="IPNSYNTHASE"/>
</dbReference>
<dbReference type="GO" id="GO:0016491">
    <property type="term" value="F:oxidoreductase activity"/>
    <property type="evidence" value="ECO:0007669"/>
    <property type="project" value="UniProtKB-KW"/>
</dbReference>
<protein>
    <submittedName>
        <fullName evidence="4">Clavaminate synthase-like protein</fullName>
    </submittedName>
</protein>
<keyword evidence="2" id="KW-0560">Oxidoreductase</keyword>
<dbReference type="Pfam" id="PF14226">
    <property type="entry name" value="DIOX_N"/>
    <property type="match status" value="1"/>
</dbReference>
<organism evidence="4 5">
    <name type="scientific">Pseudovirgaria hyperparasitica</name>
    <dbReference type="NCBI Taxonomy" id="470096"/>
    <lineage>
        <taxon>Eukaryota</taxon>
        <taxon>Fungi</taxon>
        <taxon>Dikarya</taxon>
        <taxon>Ascomycota</taxon>
        <taxon>Pezizomycotina</taxon>
        <taxon>Dothideomycetes</taxon>
        <taxon>Dothideomycetes incertae sedis</taxon>
        <taxon>Acrospermales</taxon>
        <taxon>Acrospermaceae</taxon>
        <taxon>Pseudovirgaria</taxon>
    </lineage>
</organism>
<dbReference type="AlphaFoldDB" id="A0A6A6W5G0"/>
<comment type="similarity">
    <text evidence="1 2">Belongs to the iron/ascorbate-dependent oxidoreductase family.</text>
</comment>
<dbReference type="EMBL" id="ML996572">
    <property type="protein sequence ID" value="KAF2758112.1"/>
    <property type="molecule type" value="Genomic_DNA"/>
</dbReference>
<evidence type="ECO:0000256" key="1">
    <source>
        <dbReference type="ARBA" id="ARBA00008056"/>
    </source>
</evidence>
<keyword evidence="5" id="KW-1185">Reference proteome</keyword>
<dbReference type="PROSITE" id="PS51471">
    <property type="entry name" value="FE2OG_OXY"/>
    <property type="match status" value="1"/>
</dbReference>
<dbReference type="GO" id="GO:0044283">
    <property type="term" value="P:small molecule biosynthetic process"/>
    <property type="evidence" value="ECO:0007669"/>
    <property type="project" value="UniProtKB-ARBA"/>
</dbReference>
<dbReference type="GO" id="GO:0046872">
    <property type="term" value="F:metal ion binding"/>
    <property type="evidence" value="ECO:0007669"/>
    <property type="project" value="UniProtKB-KW"/>
</dbReference>
<dbReference type="InterPro" id="IPR050231">
    <property type="entry name" value="Iron_ascorbate_oxido_reductase"/>
</dbReference>
<dbReference type="InterPro" id="IPR005123">
    <property type="entry name" value="Oxoglu/Fe-dep_dioxygenase_dom"/>
</dbReference>
<reference evidence="4" key="1">
    <citation type="journal article" date="2020" name="Stud. Mycol.">
        <title>101 Dothideomycetes genomes: a test case for predicting lifestyles and emergence of pathogens.</title>
        <authorList>
            <person name="Haridas S."/>
            <person name="Albert R."/>
            <person name="Binder M."/>
            <person name="Bloem J."/>
            <person name="Labutti K."/>
            <person name="Salamov A."/>
            <person name="Andreopoulos B."/>
            <person name="Baker S."/>
            <person name="Barry K."/>
            <person name="Bills G."/>
            <person name="Bluhm B."/>
            <person name="Cannon C."/>
            <person name="Castanera R."/>
            <person name="Culley D."/>
            <person name="Daum C."/>
            <person name="Ezra D."/>
            <person name="Gonzalez J."/>
            <person name="Henrissat B."/>
            <person name="Kuo A."/>
            <person name="Liang C."/>
            <person name="Lipzen A."/>
            <person name="Lutzoni F."/>
            <person name="Magnuson J."/>
            <person name="Mondo S."/>
            <person name="Nolan M."/>
            <person name="Ohm R."/>
            <person name="Pangilinan J."/>
            <person name="Park H.-J."/>
            <person name="Ramirez L."/>
            <person name="Alfaro M."/>
            <person name="Sun H."/>
            <person name="Tritt A."/>
            <person name="Yoshinaga Y."/>
            <person name="Zwiers L.-H."/>
            <person name="Turgeon B."/>
            <person name="Goodwin S."/>
            <person name="Spatafora J."/>
            <person name="Crous P."/>
            <person name="Grigoriev I."/>
        </authorList>
    </citation>
    <scope>NUCLEOTIDE SEQUENCE</scope>
    <source>
        <strain evidence="4">CBS 121739</strain>
    </source>
</reference>